<evidence type="ECO:0000313" key="2">
    <source>
        <dbReference type="Proteomes" id="UP001221898"/>
    </source>
</evidence>
<accession>A0AAD7S4H2</accession>
<dbReference type="EMBL" id="JAINUG010000114">
    <property type="protein sequence ID" value="KAJ8395754.1"/>
    <property type="molecule type" value="Genomic_DNA"/>
</dbReference>
<dbReference type="Proteomes" id="UP001221898">
    <property type="component" value="Unassembled WGS sequence"/>
</dbReference>
<reference evidence="1" key="1">
    <citation type="journal article" date="2023" name="Science">
        <title>Genome structures resolve the early diversification of teleost fishes.</title>
        <authorList>
            <person name="Parey E."/>
            <person name="Louis A."/>
            <person name="Montfort J."/>
            <person name="Bouchez O."/>
            <person name="Roques C."/>
            <person name="Iampietro C."/>
            <person name="Lluch J."/>
            <person name="Castinel A."/>
            <person name="Donnadieu C."/>
            <person name="Desvignes T."/>
            <person name="Floi Bucao C."/>
            <person name="Jouanno E."/>
            <person name="Wen M."/>
            <person name="Mejri S."/>
            <person name="Dirks R."/>
            <person name="Jansen H."/>
            <person name="Henkel C."/>
            <person name="Chen W.J."/>
            <person name="Zahm M."/>
            <person name="Cabau C."/>
            <person name="Klopp C."/>
            <person name="Thompson A.W."/>
            <person name="Robinson-Rechavi M."/>
            <person name="Braasch I."/>
            <person name="Lecointre G."/>
            <person name="Bobe J."/>
            <person name="Postlethwait J.H."/>
            <person name="Berthelot C."/>
            <person name="Roest Crollius H."/>
            <person name="Guiguen Y."/>
        </authorList>
    </citation>
    <scope>NUCLEOTIDE SEQUENCE</scope>
    <source>
        <strain evidence="1">NC1722</strain>
    </source>
</reference>
<name>A0AAD7S4H2_9TELE</name>
<organism evidence="1 2">
    <name type="scientific">Aldrovandia affinis</name>
    <dbReference type="NCBI Taxonomy" id="143900"/>
    <lineage>
        <taxon>Eukaryota</taxon>
        <taxon>Metazoa</taxon>
        <taxon>Chordata</taxon>
        <taxon>Craniata</taxon>
        <taxon>Vertebrata</taxon>
        <taxon>Euteleostomi</taxon>
        <taxon>Actinopterygii</taxon>
        <taxon>Neopterygii</taxon>
        <taxon>Teleostei</taxon>
        <taxon>Notacanthiformes</taxon>
        <taxon>Halosauridae</taxon>
        <taxon>Aldrovandia</taxon>
    </lineage>
</organism>
<sequence length="77" mass="8651">MVFSKVQPRQGPQPIWQPAISEHHGRFSRLDVQPARVRHATKDKRTPAVECSANPLTGARRTVKDLSIIAPHWSCSL</sequence>
<gene>
    <name evidence="1" type="ORF">AAFF_G00029910</name>
</gene>
<protein>
    <submittedName>
        <fullName evidence="1">Uncharacterized protein</fullName>
    </submittedName>
</protein>
<dbReference type="AlphaFoldDB" id="A0AAD7S4H2"/>
<comment type="caution">
    <text evidence="1">The sequence shown here is derived from an EMBL/GenBank/DDBJ whole genome shotgun (WGS) entry which is preliminary data.</text>
</comment>
<evidence type="ECO:0000313" key="1">
    <source>
        <dbReference type="EMBL" id="KAJ8395754.1"/>
    </source>
</evidence>
<proteinExistence type="predicted"/>
<keyword evidence="2" id="KW-1185">Reference proteome</keyword>